<comment type="subcellular location">
    <subcellularLocation>
        <location evidence="1">Membrane</location>
        <topology evidence="1">Multi-pass membrane protein</topology>
    </subcellularLocation>
</comment>
<keyword evidence="7" id="KW-1185">Reference proteome</keyword>
<evidence type="ECO:0000313" key="6">
    <source>
        <dbReference type="EMBL" id="NNG38182.1"/>
    </source>
</evidence>
<comment type="caution">
    <text evidence="6">The sequence shown here is derived from an EMBL/GenBank/DDBJ whole genome shotgun (WGS) entry which is preliminary data.</text>
</comment>
<feature type="transmembrane region" description="Helical" evidence="5">
    <location>
        <begin position="46"/>
        <end position="64"/>
    </location>
</feature>
<keyword evidence="4 5" id="KW-0472">Membrane</keyword>
<proteinExistence type="predicted"/>
<evidence type="ECO:0000313" key="7">
    <source>
        <dbReference type="Proteomes" id="UP000557772"/>
    </source>
</evidence>
<evidence type="ECO:0000256" key="4">
    <source>
        <dbReference type="ARBA" id="ARBA00023136"/>
    </source>
</evidence>
<dbReference type="Pfam" id="PF13564">
    <property type="entry name" value="DoxX_2"/>
    <property type="match status" value="1"/>
</dbReference>
<feature type="transmembrane region" description="Helical" evidence="5">
    <location>
        <begin position="99"/>
        <end position="117"/>
    </location>
</feature>
<feature type="transmembrane region" description="Helical" evidence="5">
    <location>
        <begin position="70"/>
        <end position="92"/>
    </location>
</feature>
<gene>
    <name evidence="6" type="ORF">HJ588_02695</name>
</gene>
<dbReference type="Proteomes" id="UP000557772">
    <property type="component" value="Unassembled WGS sequence"/>
</dbReference>
<dbReference type="EMBL" id="JABENB010000001">
    <property type="protein sequence ID" value="NNG38182.1"/>
    <property type="molecule type" value="Genomic_DNA"/>
</dbReference>
<evidence type="ECO:0000256" key="3">
    <source>
        <dbReference type="ARBA" id="ARBA00022989"/>
    </source>
</evidence>
<sequence length="125" mass="12941">MNLAVWIVSGVLAAVFLMAGAAKLPVTAQKLATDPKLAWATGKPVALVRFIGLAEVAGALGLILPGAFDIATWLVPVAAVGLAVVMVGAIVTHAQRKEWPNVAVNLVLLAMAVFVAIERFGPQSF</sequence>
<feature type="transmembrane region" description="Helical" evidence="5">
    <location>
        <begin position="6"/>
        <end position="26"/>
    </location>
</feature>
<keyword evidence="2 5" id="KW-0812">Transmembrane</keyword>
<evidence type="ECO:0000256" key="5">
    <source>
        <dbReference type="SAM" id="Phobius"/>
    </source>
</evidence>
<dbReference type="RefSeq" id="WP_171151697.1">
    <property type="nucleotide sequence ID" value="NZ_JABENB010000001.1"/>
</dbReference>
<reference evidence="6 7" key="1">
    <citation type="submission" date="2020-05" db="EMBL/GenBank/DDBJ databases">
        <title>Flexivirga sp. ID2601S isolated from air conditioner.</title>
        <authorList>
            <person name="Kim D.H."/>
        </authorList>
    </citation>
    <scope>NUCLEOTIDE SEQUENCE [LARGE SCALE GENOMIC DNA]</scope>
    <source>
        <strain evidence="6 7">ID2601S</strain>
    </source>
</reference>
<accession>A0A849AN01</accession>
<name>A0A849AN01_9MICO</name>
<evidence type="ECO:0000256" key="1">
    <source>
        <dbReference type="ARBA" id="ARBA00004141"/>
    </source>
</evidence>
<keyword evidence="3 5" id="KW-1133">Transmembrane helix</keyword>
<dbReference type="InterPro" id="IPR032808">
    <property type="entry name" value="DoxX"/>
</dbReference>
<dbReference type="AlphaFoldDB" id="A0A849AN01"/>
<protein>
    <submittedName>
        <fullName evidence="6">DoxX family protein</fullName>
    </submittedName>
</protein>
<dbReference type="GO" id="GO:0016020">
    <property type="term" value="C:membrane"/>
    <property type="evidence" value="ECO:0007669"/>
    <property type="project" value="UniProtKB-SubCell"/>
</dbReference>
<evidence type="ECO:0000256" key="2">
    <source>
        <dbReference type="ARBA" id="ARBA00022692"/>
    </source>
</evidence>
<organism evidence="6 7">
    <name type="scientific">Flexivirga aerilata</name>
    <dbReference type="NCBI Taxonomy" id="1656889"/>
    <lineage>
        <taxon>Bacteria</taxon>
        <taxon>Bacillati</taxon>
        <taxon>Actinomycetota</taxon>
        <taxon>Actinomycetes</taxon>
        <taxon>Micrococcales</taxon>
        <taxon>Dermacoccaceae</taxon>
        <taxon>Flexivirga</taxon>
    </lineage>
</organism>